<dbReference type="PROSITE" id="PS01124">
    <property type="entry name" value="HTH_ARAC_FAMILY_2"/>
    <property type="match status" value="1"/>
</dbReference>
<evidence type="ECO:0000313" key="7">
    <source>
        <dbReference type="Proteomes" id="UP000305906"/>
    </source>
</evidence>
<evidence type="ECO:0000256" key="2">
    <source>
        <dbReference type="ARBA" id="ARBA00023125"/>
    </source>
</evidence>
<feature type="domain" description="HTH araC/xylS-type" evidence="5">
    <location>
        <begin position="201"/>
        <end position="299"/>
    </location>
</feature>
<organism evidence="6 7">
    <name type="scientific">Streptomyces montanus</name>
    <dbReference type="NCBI Taxonomy" id="2580423"/>
    <lineage>
        <taxon>Bacteria</taxon>
        <taxon>Bacillati</taxon>
        <taxon>Actinomycetota</taxon>
        <taxon>Actinomycetes</taxon>
        <taxon>Kitasatosporales</taxon>
        <taxon>Streptomycetaceae</taxon>
        <taxon>Streptomyces</taxon>
    </lineage>
</organism>
<gene>
    <name evidence="6" type="ORF">FE633_07790</name>
</gene>
<evidence type="ECO:0000259" key="5">
    <source>
        <dbReference type="PROSITE" id="PS01124"/>
    </source>
</evidence>
<dbReference type="Proteomes" id="UP000305906">
    <property type="component" value="Unassembled WGS sequence"/>
</dbReference>
<keyword evidence="7" id="KW-1185">Reference proteome</keyword>
<proteinExistence type="predicted"/>
<sequence>MARDRSGSHSRSRQPAARGIPEIPFAAPPGTPAGVEVLSPADLQRRVSPGKLAGPQRPEFHHLLTLTSGSLRHTVDFTGYSLRPGSWLWVRPGQVQQWGDVTRAEGTLILFRQDFLDQGTATAARVEDLHAPVLSTPGADDAEALRIAEEHLTREFHALGQLPLEVHTAALRHLLSVLVLRLAHLATPVGSPVPEPDETYLRFRDALETGFTRTRRVEDYAHMLGYSTRTLSRATLAAVGLGAKEFIDRRVVLEAKRLLAHSDRTAARIADQLGFVNPTQFSKYFHQRTGQSPIGFRRSVRGNDA</sequence>
<dbReference type="SUPFAM" id="SSF46689">
    <property type="entry name" value="Homeodomain-like"/>
    <property type="match status" value="1"/>
</dbReference>
<dbReference type="InterPro" id="IPR009057">
    <property type="entry name" value="Homeodomain-like_sf"/>
</dbReference>
<keyword evidence="1" id="KW-0805">Transcription regulation</keyword>
<keyword evidence="2" id="KW-0238">DNA-binding</keyword>
<keyword evidence="3" id="KW-0804">Transcription</keyword>
<evidence type="ECO:0000256" key="1">
    <source>
        <dbReference type="ARBA" id="ARBA00023015"/>
    </source>
</evidence>
<name>A0A5R9FRJ6_9ACTN</name>
<reference evidence="6 7" key="1">
    <citation type="submission" date="2019-05" db="EMBL/GenBank/DDBJ databases">
        <title>Streptomyces sp. NEAU-C151, a novel actinomycete isolated from soil.</title>
        <authorList>
            <person name="Han L."/>
            <person name="Jiang H."/>
        </authorList>
    </citation>
    <scope>NUCLEOTIDE SEQUENCE [LARGE SCALE GENOMIC DNA]</scope>
    <source>
        <strain evidence="6 7">NEAU-C151</strain>
    </source>
</reference>
<dbReference type="RefSeq" id="WP_138044358.1">
    <property type="nucleotide sequence ID" value="NZ_VBZC01000007.1"/>
</dbReference>
<dbReference type="AlphaFoldDB" id="A0A5R9FRJ6"/>
<dbReference type="PANTHER" id="PTHR43280">
    <property type="entry name" value="ARAC-FAMILY TRANSCRIPTIONAL REGULATOR"/>
    <property type="match status" value="1"/>
</dbReference>
<protein>
    <submittedName>
        <fullName evidence="6">AraC family transcriptional regulator</fullName>
    </submittedName>
</protein>
<dbReference type="GO" id="GO:0043565">
    <property type="term" value="F:sequence-specific DNA binding"/>
    <property type="evidence" value="ECO:0007669"/>
    <property type="project" value="InterPro"/>
</dbReference>
<dbReference type="EMBL" id="VBZC01000007">
    <property type="protein sequence ID" value="TLS46597.1"/>
    <property type="molecule type" value="Genomic_DNA"/>
</dbReference>
<dbReference type="SUPFAM" id="SSF51215">
    <property type="entry name" value="Regulatory protein AraC"/>
    <property type="match status" value="1"/>
</dbReference>
<dbReference type="SMART" id="SM00342">
    <property type="entry name" value="HTH_ARAC"/>
    <property type="match status" value="1"/>
</dbReference>
<evidence type="ECO:0000313" key="6">
    <source>
        <dbReference type="EMBL" id="TLS46597.1"/>
    </source>
</evidence>
<feature type="region of interest" description="Disordered" evidence="4">
    <location>
        <begin position="1"/>
        <end position="33"/>
    </location>
</feature>
<dbReference type="GO" id="GO:0003700">
    <property type="term" value="F:DNA-binding transcription factor activity"/>
    <property type="evidence" value="ECO:0007669"/>
    <property type="project" value="InterPro"/>
</dbReference>
<comment type="caution">
    <text evidence="6">The sequence shown here is derived from an EMBL/GenBank/DDBJ whole genome shotgun (WGS) entry which is preliminary data.</text>
</comment>
<dbReference type="InterPro" id="IPR037923">
    <property type="entry name" value="HTH-like"/>
</dbReference>
<dbReference type="Gene3D" id="1.10.10.60">
    <property type="entry name" value="Homeodomain-like"/>
    <property type="match status" value="1"/>
</dbReference>
<dbReference type="InterPro" id="IPR018060">
    <property type="entry name" value="HTH_AraC"/>
</dbReference>
<evidence type="ECO:0000256" key="4">
    <source>
        <dbReference type="SAM" id="MobiDB-lite"/>
    </source>
</evidence>
<accession>A0A5R9FRJ6</accession>
<dbReference type="PANTHER" id="PTHR43280:SF32">
    <property type="entry name" value="TRANSCRIPTIONAL REGULATORY PROTEIN"/>
    <property type="match status" value="1"/>
</dbReference>
<evidence type="ECO:0000256" key="3">
    <source>
        <dbReference type="ARBA" id="ARBA00023163"/>
    </source>
</evidence>
<dbReference type="Pfam" id="PF12833">
    <property type="entry name" value="HTH_18"/>
    <property type="match status" value="1"/>
</dbReference>